<evidence type="ECO:0000256" key="2">
    <source>
        <dbReference type="ARBA" id="ARBA00022692"/>
    </source>
</evidence>
<keyword evidence="4" id="KW-0560">Oxidoreductase</keyword>
<dbReference type="PANTHER" id="PTHR21624:SF1">
    <property type="entry name" value="ALKYLGLYCEROL MONOOXYGENASE"/>
    <property type="match status" value="1"/>
</dbReference>
<dbReference type="Proteomes" id="UP000310200">
    <property type="component" value="Unassembled WGS sequence"/>
</dbReference>
<accession>A0A4S2JRC1</accession>
<evidence type="ECO:0000256" key="6">
    <source>
        <dbReference type="ARBA" id="ARBA00023136"/>
    </source>
</evidence>
<dbReference type="GO" id="GO:0005783">
    <property type="term" value="C:endoplasmic reticulum"/>
    <property type="evidence" value="ECO:0007669"/>
    <property type="project" value="TreeGrafter"/>
</dbReference>
<dbReference type="EMBL" id="QBLH01003561">
    <property type="protein sequence ID" value="TGZ37367.1"/>
    <property type="molecule type" value="Genomic_DNA"/>
</dbReference>
<dbReference type="AlphaFoldDB" id="A0A4S2JRC1"/>
<feature type="region of interest" description="Disordered" evidence="7">
    <location>
        <begin position="583"/>
        <end position="606"/>
    </location>
</feature>
<evidence type="ECO:0000259" key="8">
    <source>
        <dbReference type="Pfam" id="PF04116"/>
    </source>
</evidence>
<proteinExistence type="predicted"/>
<dbReference type="InterPro" id="IPR006694">
    <property type="entry name" value="Fatty_acid_hydroxylase"/>
</dbReference>
<protein>
    <submittedName>
        <fullName evidence="9">Alkylglycerol monooxygenase</fullName>
    </submittedName>
</protein>
<name>A0A4S2JRC1_9HYME</name>
<keyword evidence="3" id="KW-1133">Transmembrane helix</keyword>
<keyword evidence="6" id="KW-0472">Membrane</keyword>
<evidence type="ECO:0000313" key="10">
    <source>
        <dbReference type="Proteomes" id="UP000310200"/>
    </source>
</evidence>
<dbReference type="GO" id="GO:0050479">
    <property type="term" value="F:glyceryl-ether monooxygenase activity"/>
    <property type="evidence" value="ECO:0007669"/>
    <property type="project" value="TreeGrafter"/>
</dbReference>
<dbReference type="PANTHER" id="PTHR21624">
    <property type="entry name" value="STEROL DESATURASE-RELATED PROTEIN"/>
    <property type="match status" value="1"/>
</dbReference>
<comment type="subcellular location">
    <subcellularLocation>
        <location evidence="1">Endomembrane system</location>
        <topology evidence="1">Multi-pass membrane protein</topology>
    </subcellularLocation>
</comment>
<dbReference type="STRING" id="300112.A0A4S2JRC1"/>
<keyword evidence="10" id="KW-1185">Reference proteome</keyword>
<feature type="region of interest" description="Disordered" evidence="7">
    <location>
        <begin position="523"/>
        <end position="562"/>
    </location>
</feature>
<comment type="caution">
    <text evidence="9">The sequence shown here is derived from an EMBL/GenBank/DDBJ whole genome shotgun (WGS) entry which is preliminary data.</text>
</comment>
<feature type="compositionally biased region" description="Low complexity" evidence="7">
    <location>
        <begin position="589"/>
        <end position="598"/>
    </location>
</feature>
<organism evidence="9 10">
    <name type="scientific">Temnothorax longispinosus</name>
    <dbReference type="NCBI Taxonomy" id="300112"/>
    <lineage>
        <taxon>Eukaryota</taxon>
        <taxon>Metazoa</taxon>
        <taxon>Ecdysozoa</taxon>
        <taxon>Arthropoda</taxon>
        <taxon>Hexapoda</taxon>
        <taxon>Insecta</taxon>
        <taxon>Pterygota</taxon>
        <taxon>Neoptera</taxon>
        <taxon>Endopterygota</taxon>
        <taxon>Hymenoptera</taxon>
        <taxon>Apocrita</taxon>
        <taxon>Aculeata</taxon>
        <taxon>Formicoidea</taxon>
        <taxon>Formicidae</taxon>
        <taxon>Myrmicinae</taxon>
        <taxon>Temnothorax</taxon>
    </lineage>
</organism>
<gene>
    <name evidence="9" type="ORF">DBV15_05648</name>
</gene>
<keyword evidence="2" id="KW-0812">Transmembrane</keyword>
<dbReference type="GO" id="GO:0008610">
    <property type="term" value="P:lipid biosynthetic process"/>
    <property type="evidence" value="ECO:0007669"/>
    <property type="project" value="InterPro"/>
</dbReference>
<dbReference type="GO" id="GO:0005506">
    <property type="term" value="F:iron ion binding"/>
    <property type="evidence" value="ECO:0007669"/>
    <property type="project" value="InterPro"/>
</dbReference>
<evidence type="ECO:0000256" key="4">
    <source>
        <dbReference type="ARBA" id="ARBA00023002"/>
    </source>
</evidence>
<keyword evidence="5" id="KW-0443">Lipid metabolism</keyword>
<dbReference type="InterPro" id="IPR051689">
    <property type="entry name" value="Sterol_desaturase/TMEM195"/>
</dbReference>
<evidence type="ECO:0000313" key="9">
    <source>
        <dbReference type="EMBL" id="TGZ37367.1"/>
    </source>
</evidence>
<keyword evidence="9" id="KW-0503">Monooxygenase</keyword>
<feature type="domain" description="Fatty acid hydroxylase" evidence="8">
    <location>
        <begin position="118"/>
        <end position="249"/>
    </location>
</feature>
<dbReference type="GO" id="GO:0016020">
    <property type="term" value="C:membrane"/>
    <property type="evidence" value="ECO:0007669"/>
    <property type="project" value="GOC"/>
</dbReference>
<dbReference type="GO" id="GO:0006643">
    <property type="term" value="P:membrane lipid metabolic process"/>
    <property type="evidence" value="ECO:0007669"/>
    <property type="project" value="TreeGrafter"/>
</dbReference>
<feature type="compositionally biased region" description="Pro residues" evidence="7">
    <location>
        <begin position="525"/>
        <end position="542"/>
    </location>
</feature>
<reference evidence="9 10" key="1">
    <citation type="journal article" date="2019" name="Philos. Trans. R. Soc. Lond., B, Biol. Sci.">
        <title>Ant behaviour and brain gene expression of defending hosts depend on the ecological success of the intruding social parasite.</title>
        <authorList>
            <person name="Kaur R."/>
            <person name="Stoldt M."/>
            <person name="Jongepier E."/>
            <person name="Feldmeyer B."/>
            <person name="Menzel F."/>
            <person name="Bornberg-Bauer E."/>
            <person name="Foitzik S."/>
        </authorList>
    </citation>
    <scope>NUCLEOTIDE SEQUENCE [LARGE SCALE GENOMIC DNA]</scope>
    <source>
        <tissue evidence="9">Whole body</tissue>
    </source>
</reference>
<evidence type="ECO:0000256" key="3">
    <source>
        <dbReference type="ARBA" id="ARBA00022989"/>
    </source>
</evidence>
<dbReference type="Pfam" id="PF04116">
    <property type="entry name" value="FA_hydroxylase"/>
    <property type="match status" value="1"/>
</dbReference>
<evidence type="ECO:0000256" key="7">
    <source>
        <dbReference type="SAM" id="MobiDB-lite"/>
    </source>
</evidence>
<evidence type="ECO:0000256" key="5">
    <source>
        <dbReference type="ARBA" id="ARBA00023098"/>
    </source>
</evidence>
<evidence type="ECO:0000256" key="1">
    <source>
        <dbReference type="ARBA" id="ARBA00004127"/>
    </source>
</evidence>
<sequence length="606" mass="71984">MSIILSPLAEIVDYFPKHFGKLWYIVSPKETTFEFLHEVPDYQQQIWIPFFLLLILEQLILRKKRFRLNDQVTSLSHWMLIETVRIFSRGAEYFVYIAIYERFGRGYTLPWNSLWTWYITFIAVDFCYYWAHRSNHEVHFLWAYHQVHHSSEEFNFAVGLRQSILQHWCNFVIYLPLAFFIPPSHFMVHNQFNLIYQLWIHTTVIGNLGPLELIFNTPKHHRVHHGCNLYCLDKNYGGVFIVWDRLFGTFQEEEQIEEIVYGLVVNIESFNAFYLQIFYLKDLIKKSISMSTWADKFAVYWKGPSWFPGAPRLGLDEFKIKVKPRAVYDPLIPKWQKIYISVQFLMALFNHYKLYKPQYHENLGDPWIIFAVANNLIALASIGLLFDKRAFIYPSTIEIVRCALYVYFMRIYEDNLIDYLIYYIHRVRTGLHNIAFFLCRCSCFIEFFRFLRKDFRNWLSANSLSIGALDLRDILCSVVLPLEFLHVGLRDAYYLINLFYPLFIIVRSGSARIDRASRTVLLPRGPAPPSDEPLCRPSPDPQNPLARTTRRRHRDPNDWSRISSEDCRCCWNLESRIVTFARSRPPRCSPSARIPAARSRTRCRDP</sequence>